<gene>
    <name evidence="1" type="ORF">GGG87_08225</name>
    <name evidence="2" type="ORF">GGH11_08090</name>
</gene>
<proteinExistence type="predicted"/>
<name>A0A6I4RK21_9STRE</name>
<evidence type="ECO:0000313" key="4">
    <source>
        <dbReference type="Proteomes" id="UP000435423"/>
    </source>
</evidence>
<dbReference type="Proteomes" id="UP000435423">
    <property type="component" value="Unassembled WGS sequence"/>
</dbReference>
<dbReference type="Proteomes" id="UP000435060">
    <property type="component" value="Unassembled WGS sequence"/>
</dbReference>
<dbReference type="PANTHER" id="PTHR40056:SF1">
    <property type="entry name" value="DUF1836 DOMAIN-CONTAINING PROTEIN"/>
    <property type="match status" value="1"/>
</dbReference>
<evidence type="ECO:0000313" key="1">
    <source>
        <dbReference type="EMBL" id="MTB64982.1"/>
    </source>
</evidence>
<accession>A0A6I4RK21</accession>
<dbReference type="EMBL" id="WLCG01000011">
    <property type="protein sequence ID" value="MTB64982.1"/>
    <property type="molecule type" value="Genomic_DNA"/>
</dbReference>
<organism evidence="2 4">
    <name type="scientific">Streptococcus zhangguiae</name>
    <dbReference type="NCBI Taxonomy" id="2664091"/>
    <lineage>
        <taxon>Bacteria</taxon>
        <taxon>Bacillati</taxon>
        <taxon>Bacillota</taxon>
        <taxon>Bacilli</taxon>
        <taxon>Lactobacillales</taxon>
        <taxon>Streptococcaceae</taxon>
        <taxon>Streptococcus</taxon>
    </lineage>
</organism>
<protein>
    <submittedName>
        <fullName evidence="2">DUF1836 domain-containing protein</fullName>
    </submittedName>
</protein>
<keyword evidence="3" id="KW-1185">Reference proteome</keyword>
<dbReference type="PANTHER" id="PTHR40056">
    <property type="entry name" value="HYPOTHETICAL CYTOSOLIC PROTEIN"/>
    <property type="match status" value="1"/>
</dbReference>
<dbReference type="EMBL" id="WUBJ01000010">
    <property type="protein sequence ID" value="MWV56933.1"/>
    <property type="molecule type" value="Genomic_DNA"/>
</dbReference>
<reference evidence="1 3" key="2">
    <citation type="submission" date="2019-11" db="EMBL/GenBank/DDBJ databases">
        <title>Streptococcis sp. isolated from the respiratory tract of Marmot.</title>
        <authorList>
            <person name="Zhang G."/>
        </authorList>
    </citation>
    <scope>NUCLEOTIDE SEQUENCE [LARGE SCALE GENOMIC DNA]</scope>
    <source>
        <strain evidence="1">Zg-86</strain>
        <strain evidence="3">zg-86</strain>
    </source>
</reference>
<dbReference type="RefSeq" id="WP_067088954.1">
    <property type="nucleotide sequence ID" value="NZ_CP072115.1"/>
</dbReference>
<dbReference type="AlphaFoldDB" id="A0A6I4RK21"/>
<reference evidence="2 4" key="1">
    <citation type="submission" date="2019-10" db="EMBL/GenBank/DDBJ databases">
        <title>Streptococcis sp, isolated from the respiratory tract of Marmot.</title>
        <authorList>
            <person name="Zhang G."/>
        </authorList>
    </citation>
    <scope>NUCLEOTIDE SEQUENCE [LARGE SCALE GENOMIC DNA]</scope>
    <source>
        <strain evidence="4">zg-70</strain>
        <strain evidence="2">Zg-70</strain>
    </source>
</reference>
<comment type="caution">
    <text evidence="2">The sequence shown here is derived from an EMBL/GenBank/DDBJ whole genome shotgun (WGS) entry which is preliminary data.</text>
</comment>
<sequence>MISLPKWQQLPDLDLYLDQVLLYVNQQTLPFLANREKPLTASMVNNYVKHGYIPKPIKKKYSRTQVARLIVLSIYKPIFPIATIQEMIDLLTENDEASLLYDAFVDCLSGIENEEQPLILQKACQTIHSYQATLALVPALKGEADESTF</sequence>
<dbReference type="Pfam" id="PF08876">
    <property type="entry name" value="DUF1836"/>
    <property type="match status" value="1"/>
</dbReference>
<dbReference type="InterPro" id="IPR014975">
    <property type="entry name" value="DUF1836"/>
</dbReference>
<evidence type="ECO:0000313" key="2">
    <source>
        <dbReference type="EMBL" id="MWV56933.1"/>
    </source>
</evidence>
<evidence type="ECO:0000313" key="3">
    <source>
        <dbReference type="Proteomes" id="UP000435060"/>
    </source>
</evidence>